<dbReference type="CDD" id="cd06261">
    <property type="entry name" value="TM_PBP2"/>
    <property type="match status" value="1"/>
</dbReference>
<evidence type="ECO:0000256" key="2">
    <source>
        <dbReference type="ARBA" id="ARBA00022448"/>
    </source>
</evidence>
<evidence type="ECO:0000256" key="6">
    <source>
        <dbReference type="ARBA" id="ARBA00023136"/>
    </source>
</evidence>
<evidence type="ECO:0000256" key="1">
    <source>
        <dbReference type="ARBA" id="ARBA00004651"/>
    </source>
</evidence>
<dbReference type="PANTHER" id="PTHR30193:SF37">
    <property type="entry name" value="INNER MEMBRANE ABC TRANSPORTER PERMEASE PROTEIN YCJO"/>
    <property type="match status" value="1"/>
</dbReference>
<feature type="transmembrane region" description="Helical" evidence="7">
    <location>
        <begin position="180"/>
        <end position="200"/>
    </location>
</feature>
<feature type="transmembrane region" description="Helical" evidence="7">
    <location>
        <begin position="294"/>
        <end position="313"/>
    </location>
</feature>
<dbReference type="Pfam" id="PF00528">
    <property type="entry name" value="BPD_transp_1"/>
    <property type="match status" value="1"/>
</dbReference>
<feature type="transmembrane region" description="Helical" evidence="7">
    <location>
        <begin position="136"/>
        <end position="160"/>
    </location>
</feature>
<evidence type="ECO:0000256" key="4">
    <source>
        <dbReference type="ARBA" id="ARBA00022692"/>
    </source>
</evidence>
<dbReference type="GO" id="GO:0005886">
    <property type="term" value="C:plasma membrane"/>
    <property type="evidence" value="ECO:0007669"/>
    <property type="project" value="UniProtKB-SubCell"/>
</dbReference>
<keyword evidence="4 7" id="KW-0812">Transmembrane</keyword>
<feature type="compositionally biased region" description="Low complexity" evidence="8">
    <location>
        <begin position="22"/>
        <end position="40"/>
    </location>
</feature>
<keyword evidence="6 7" id="KW-0472">Membrane</keyword>
<dbReference type="GO" id="GO:0055085">
    <property type="term" value="P:transmembrane transport"/>
    <property type="evidence" value="ECO:0007669"/>
    <property type="project" value="InterPro"/>
</dbReference>
<evidence type="ECO:0000256" key="8">
    <source>
        <dbReference type="SAM" id="MobiDB-lite"/>
    </source>
</evidence>
<evidence type="ECO:0000313" key="11">
    <source>
        <dbReference type="Proteomes" id="UP000272503"/>
    </source>
</evidence>
<comment type="subcellular location">
    <subcellularLocation>
        <location evidence="1 7">Cell membrane</location>
        <topology evidence="1 7">Multi-pass membrane protein</topology>
    </subcellularLocation>
</comment>
<comment type="caution">
    <text evidence="10">The sequence shown here is derived from an EMBL/GenBank/DDBJ whole genome shotgun (WGS) entry which is preliminary data.</text>
</comment>
<dbReference type="InterPro" id="IPR000515">
    <property type="entry name" value="MetI-like"/>
</dbReference>
<gene>
    <name evidence="10" type="ORF">D9V32_07800</name>
</gene>
<feature type="transmembrane region" description="Helical" evidence="7">
    <location>
        <begin position="109"/>
        <end position="129"/>
    </location>
</feature>
<keyword evidence="3" id="KW-1003">Cell membrane</keyword>
<dbReference type="SUPFAM" id="SSF160964">
    <property type="entry name" value="MalF N-terminal region-like"/>
    <property type="match status" value="1"/>
</dbReference>
<keyword evidence="2 7" id="KW-0813">Transport</keyword>
<name>A0A3L7A9J9_9MICO</name>
<dbReference type="OrthoDB" id="3614395at2"/>
<sequence length="329" mass="34870">MSTTTSPEKTRAEARAELPQGSARPASAPATRSARSTRAAGQSGPSGWFAAPALIMFSAFALLPLGGVIALSFTNWDGISDLSFSGLSSWTTVLTDPVTGNALVVTAKIMFFSYIVQAPISILLGAFVAGRQRYRALLAVFYFVPLLLSSAAIAIAFKALLDPNFGLGAGLGIPLLNQDWLGNADLALFVVIFVIAWQFIPFHTLIYQGAVRQIPASMYEAARIDGAGTIAQFFHITLPQLKYTIITSSTLMVVGSLTYFDLIFILTTGGPGYATRLLPLHMYLTGFKANDMGAASALGVILVVIGVSLALILQRLGGKDRRASQTEGA</sequence>
<reference evidence="10 11" key="1">
    <citation type="submission" date="2018-10" db="EMBL/GenBank/DDBJ databases">
        <authorList>
            <person name="Li J."/>
        </authorList>
    </citation>
    <scope>NUCLEOTIDE SEQUENCE [LARGE SCALE GENOMIC DNA]</scope>
    <source>
        <strain evidence="10 11">IF 016277</strain>
    </source>
</reference>
<feature type="domain" description="ABC transmembrane type-1" evidence="9">
    <location>
        <begin position="103"/>
        <end position="313"/>
    </location>
</feature>
<evidence type="ECO:0000256" key="5">
    <source>
        <dbReference type="ARBA" id="ARBA00022989"/>
    </source>
</evidence>
<dbReference type="AlphaFoldDB" id="A0A3L7A9J9"/>
<dbReference type="InterPro" id="IPR051393">
    <property type="entry name" value="ABC_transporter_permease"/>
</dbReference>
<comment type="similarity">
    <text evidence="7">Belongs to the binding-protein-dependent transport system permease family.</text>
</comment>
<evidence type="ECO:0000256" key="3">
    <source>
        <dbReference type="ARBA" id="ARBA00022475"/>
    </source>
</evidence>
<dbReference type="PROSITE" id="PS50928">
    <property type="entry name" value="ABC_TM1"/>
    <property type="match status" value="1"/>
</dbReference>
<feature type="transmembrane region" description="Helical" evidence="7">
    <location>
        <begin position="251"/>
        <end position="274"/>
    </location>
</feature>
<evidence type="ECO:0000259" key="9">
    <source>
        <dbReference type="PROSITE" id="PS50928"/>
    </source>
</evidence>
<organism evidence="10 11">
    <name type="scientific">Mycetocola tolaasinivorans</name>
    <dbReference type="NCBI Taxonomy" id="76635"/>
    <lineage>
        <taxon>Bacteria</taxon>
        <taxon>Bacillati</taxon>
        <taxon>Actinomycetota</taxon>
        <taxon>Actinomycetes</taxon>
        <taxon>Micrococcales</taxon>
        <taxon>Microbacteriaceae</taxon>
        <taxon>Mycetocola</taxon>
    </lineage>
</organism>
<dbReference type="Gene3D" id="1.10.3720.10">
    <property type="entry name" value="MetI-like"/>
    <property type="match status" value="1"/>
</dbReference>
<proteinExistence type="inferred from homology"/>
<dbReference type="InterPro" id="IPR035906">
    <property type="entry name" value="MetI-like_sf"/>
</dbReference>
<dbReference type="Proteomes" id="UP000272503">
    <property type="component" value="Unassembled WGS sequence"/>
</dbReference>
<dbReference type="EMBL" id="RCUX01000005">
    <property type="protein sequence ID" value="RLP76052.1"/>
    <property type="molecule type" value="Genomic_DNA"/>
</dbReference>
<protein>
    <submittedName>
        <fullName evidence="10">Sugar ABC transporter permease</fullName>
    </submittedName>
</protein>
<evidence type="ECO:0000313" key="10">
    <source>
        <dbReference type="EMBL" id="RLP76052.1"/>
    </source>
</evidence>
<dbReference type="PANTHER" id="PTHR30193">
    <property type="entry name" value="ABC TRANSPORTER PERMEASE PROTEIN"/>
    <property type="match status" value="1"/>
</dbReference>
<feature type="region of interest" description="Disordered" evidence="8">
    <location>
        <begin position="1"/>
        <end position="44"/>
    </location>
</feature>
<keyword evidence="11" id="KW-1185">Reference proteome</keyword>
<dbReference type="SUPFAM" id="SSF161098">
    <property type="entry name" value="MetI-like"/>
    <property type="match status" value="1"/>
</dbReference>
<feature type="transmembrane region" description="Helical" evidence="7">
    <location>
        <begin position="48"/>
        <end position="73"/>
    </location>
</feature>
<accession>A0A3L7A9J9</accession>
<evidence type="ECO:0000256" key="7">
    <source>
        <dbReference type="RuleBase" id="RU363032"/>
    </source>
</evidence>
<keyword evidence="5 7" id="KW-1133">Transmembrane helix</keyword>